<keyword evidence="4 5" id="KW-0472">Membrane</keyword>
<dbReference type="PANTHER" id="PTHR10846:SF8">
    <property type="entry name" value="INNER MEMBRANE PROTEIN YRBG"/>
    <property type="match status" value="1"/>
</dbReference>
<dbReference type="GO" id="GO:0005886">
    <property type="term" value="C:plasma membrane"/>
    <property type="evidence" value="ECO:0007669"/>
    <property type="project" value="TreeGrafter"/>
</dbReference>
<dbReference type="GO" id="GO:0005262">
    <property type="term" value="F:calcium channel activity"/>
    <property type="evidence" value="ECO:0007669"/>
    <property type="project" value="TreeGrafter"/>
</dbReference>
<feature type="transmembrane region" description="Helical" evidence="5">
    <location>
        <begin position="125"/>
        <end position="143"/>
    </location>
</feature>
<organism evidence="7 8">
    <name type="scientific">Phaeocystidibacter luteus</name>
    <dbReference type="NCBI Taxonomy" id="911197"/>
    <lineage>
        <taxon>Bacteria</taxon>
        <taxon>Pseudomonadati</taxon>
        <taxon>Bacteroidota</taxon>
        <taxon>Flavobacteriia</taxon>
        <taxon>Flavobacteriales</taxon>
        <taxon>Phaeocystidibacteraceae</taxon>
        <taxon>Phaeocystidibacter</taxon>
    </lineage>
</organism>
<dbReference type="InterPro" id="IPR044880">
    <property type="entry name" value="NCX_ion-bd_dom_sf"/>
</dbReference>
<feature type="transmembrane region" description="Helical" evidence="5">
    <location>
        <begin position="270"/>
        <end position="288"/>
    </location>
</feature>
<comment type="subcellular location">
    <subcellularLocation>
        <location evidence="1">Membrane</location>
        <topology evidence="1">Multi-pass membrane protein</topology>
    </subcellularLocation>
</comment>
<keyword evidence="3 5" id="KW-1133">Transmembrane helix</keyword>
<feature type="transmembrane region" description="Helical" evidence="5">
    <location>
        <begin position="295"/>
        <end position="311"/>
    </location>
</feature>
<dbReference type="RefSeq" id="WP_151667568.1">
    <property type="nucleotide sequence ID" value="NZ_WBVO01000007.1"/>
</dbReference>
<evidence type="ECO:0000256" key="4">
    <source>
        <dbReference type="ARBA" id="ARBA00023136"/>
    </source>
</evidence>
<evidence type="ECO:0000256" key="2">
    <source>
        <dbReference type="ARBA" id="ARBA00022692"/>
    </source>
</evidence>
<dbReference type="PANTHER" id="PTHR10846">
    <property type="entry name" value="SODIUM/POTASSIUM/CALCIUM EXCHANGER"/>
    <property type="match status" value="1"/>
</dbReference>
<evidence type="ECO:0000256" key="1">
    <source>
        <dbReference type="ARBA" id="ARBA00004141"/>
    </source>
</evidence>
<proteinExistence type="predicted"/>
<dbReference type="EMBL" id="WBVO01000007">
    <property type="protein sequence ID" value="KAB2809745.1"/>
    <property type="molecule type" value="Genomic_DNA"/>
</dbReference>
<gene>
    <name evidence="7" type="ORF">F8C67_09310</name>
</gene>
<feature type="domain" description="Sodium/calcium exchanger membrane region" evidence="6">
    <location>
        <begin position="168"/>
        <end position="311"/>
    </location>
</feature>
<evidence type="ECO:0000256" key="3">
    <source>
        <dbReference type="ARBA" id="ARBA00022989"/>
    </source>
</evidence>
<evidence type="ECO:0000313" key="7">
    <source>
        <dbReference type="EMBL" id="KAB2809745.1"/>
    </source>
</evidence>
<dbReference type="AlphaFoldDB" id="A0A6N6RH04"/>
<keyword evidence="8" id="KW-1185">Reference proteome</keyword>
<feature type="transmembrane region" description="Helical" evidence="5">
    <location>
        <begin position="203"/>
        <end position="225"/>
    </location>
</feature>
<reference evidence="7 8" key="1">
    <citation type="submission" date="2019-09" db="EMBL/GenBank/DDBJ databases">
        <title>Genomes of family Cryomorphaceae.</title>
        <authorList>
            <person name="Bowman J.P."/>
        </authorList>
    </citation>
    <scope>NUCLEOTIDE SEQUENCE [LARGE SCALE GENOMIC DNA]</scope>
    <source>
        <strain evidence="7 8">LMG 25704</strain>
    </source>
</reference>
<evidence type="ECO:0000256" key="5">
    <source>
        <dbReference type="SAM" id="Phobius"/>
    </source>
</evidence>
<keyword evidence="2 5" id="KW-0812">Transmembrane</keyword>
<dbReference type="Proteomes" id="UP000468650">
    <property type="component" value="Unassembled WGS sequence"/>
</dbReference>
<feature type="domain" description="Sodium/calcium exchanger membrane region" evidence="6">
    <location>
        <begin position="4"/>
        <end position="143"/>
    </location>
</feature>
<protein>
    <submittedName>
        <fullName evidence="7">Calcium/sodium antiporter</fullName>
    </submittedName>
</protein>
<feature type="transmembrane region" description="Helical" evidence="5">
    <location>
        <begin position="237"/>
        <end position="258"/>
    </location>
</feature>
<dbReference type="OrthoDB" id="9794225at2"/>
<dbReference type="NCBIfam" id="TIGR00367">
    <property type="entry name" value="calcium/sodium antiporter"/>
    <property type="match status" value="1"/>
</dbReference>
<dbReference type="Gene3D" id="1.20.1420.30">
    <property type="entry name" value="NCX, central ion-binding region"/>
    <property type="match status" value="2"/>
</dbReference>
<comment type="caution">
    <text evidence="7">The sequence shown here is derived from an EMBL/GenBank/DDBJ whole genome shotgun (WGS) entry which is preliminary data.</text>
</comment>
<dbReference type="InterPro" id="IPR004481">
    <property type="entry name" value="K/Na/Ca-exchanger"/>
</dbReference>
<dbReference type="GO" id="GO:0008273">
    <property type="term" value="F:calcium, potassium:sodium antiporter activity"/>
    <property type="evidence" value="ECO:0007669"/>
    <property type="project" value="TreeGrafter"/>
</dbReference>
<dbReference type="GO" id="GO:0006874">
    <property type="term" value="P:intracellular calcium ion homeostasis"/>
    <property type="evidence" value="ECO:0007669"/>
    <property type="project" value="TreeGrafter"/>
</dbReference>
<evidence type="ECO:0000313" key="8">
    <source>
        <dbReference type="Proteomes" id="UP000468650"/>
    </source>
</evidence>
<feature type="transmembrane region" description="Helical" evidence="5">
    <location>
        <begin position="77"/>
        <end position="97"/>
    </location>
</feature>
<name>A0A6N6RH04_9FLAO</name>
<accession>A0A6N6RH04</accession>
<feature type="transmembrane region" description="Helical" evidence="5">
    <location>
        <begin position="6"/>
        <end position="22"/>
    </location>
</feature>
<sequence length="312" mass="33855">MLEYFFIVLGLAMLVLGGEFLVRGAAGLALKMKITPVIVGLTIVSFATSAPELIVSINASMNGHPDIAIGNVIGSNIANVGLILGLTAGIFIMPVVWRAYRFDWWVMIASSVLLTIFIQDYKLTSMEGVILVAGLLSYIIYKIRDNKNQQDAESEVPEGAEKMNPWVLIFLVVGAVLLLRYGAFFLVKGAVFVALEMGIEERVVSLTIVAFGTSLPELAASIIAAMRGQRDIAIGNVIGSNIFNILSVLGFSAMIIDIPVQNPSTVTFDIWWMLGFAFIVWPVMGLVTKGKIGRVEGIFMLSAYIVYIALLI</sequence>
<feature type="transmembrane region" description="Helical" evidence="5">
    <location>
        <begin position="164"/>
        <end position="183"/>
    </location>
</feature>
<feature type="transmembrane region" description="Helical" evidence="5">
    <location>
        <begin position="34"/>
        <end position="57"/>
    </location>
</feature>
<dbReference type="InterPro" id="IPR004837">
    <property type="entry name" value="NaCa_Exmemb"/>
</dbReference>
<dbReference type="Pfam" id="PF01699">
    <property type="entry name" value="Na_Ca_ex"/>
    <property type="match status" value="2"/>
</dbReference>
<evidence type="ECO:0000259" key="6">
    <source>
        <dbReference type="Pfam" id="PF01699"/>
    </source>
</evidence>